<proteinExistence type="predicted"/>
<gene>
    <name evidence="1" type="ORF">ACFQJ7_06130</name>
</gene>
<dbReference type="RefSeq" id="WP_267637005.1">
    <property type="nucleotide sequence ID" value="NZ_JAODIY010000008.1"/>
</dbReference>
<comment type="caution">
    <text evidence="1">The sequence shown here is derived from an EMBL/GenBank/DDBJ whole genome shotgun (WGS) entry which is preliminary data.</text>
</comment>
<dbReference type="Proteomes" id="UP001596414">
    <property type="component" value="Unassembled WGS sequence"/>
</dbReference>
<organism evidence="1 2">
    <name type="scientific">Halovenus rubra</name>
    <dbReference type="NCBI Taxonomy" id="869890"/>
    <lineage>
        <taxon>Archaea</taxon>
        <taxon>Methanobacteriati</taxon>
        <taxon>Methanobacteriota</taxon>
        <taxon>Stenosarchaea group</taxon>
        <taxon>Halobacteria</taxon>
        <taxon>Halobacteriales</taxon>
        <taxon>Haloarculaceae</taxon>
        <taxon>Halovenus</taxon>
    </lineage>
</organism>
<sequence>MTNDGDDESSGQKEDDEIPVDVWTTMMKYDYGNELEPMYNKSENKLESGSVDIEESVIFGLVAGRDIDLDITEHVGNDGASELIDILERRAEKVEKELEPVYEYAPVQEFLEEFNRLHQEHIEALEEGNYVYAHEVLSEIHRLSYELEMKDFWTHHEKKEIGSMYSLGEDAFERGALICGYMSGDVESNSSKYPSRYYFAKDDVEFISPYEIILKSEEEALFENEDEKGFL</sequence>
<protein>
    <submittedName>
        <fullName evidence="1">Uncharacterized protein</fullName>
    </submittedName>
</protein>
<accession>A0ABD5X3F0</accession>
<dbReference type="EMBL" id="JBHSZQ010000008">
    <property type="protein sequence ID" value="MFC7125615.1"/>
    <property type="molecule type" value="Genomic_DNA"/>
</dbReference>
<dbReference type="AlphaFoldDB" id="A0ABD5X3F0"/>
<reference evidence="1 2" key="1">
    <citation type="journal article" date="2014" name="Int. J. Syst. Evol. Microbiol.">
        <title>Complete genome sequence of Corynebacterium casei LMG S-19264T (=DSM 44701T), isolated from a smear-ripened cheese.</title>
        <authorList>
            <consortium name="US DOE Joint Genome Institute (JGI-PGF)"/>
            <person name="Walter F."/>
            <person name="Albersmeier A."/>
            <person name="Kalinowski J."/>
            <person name="Ruckert C."/>
        </authorList>
    </citation>
    <scope>NUCLEOTIDE SEQUENCE [LARGE SCALE GENOMIC DNA]</scope>
    <source>
        <strain evidence="1 2">CGMCC 4.7215</strain>
    </source>
</reference>
<evidence type="ECO:0000313" key="1">
    <source>
        <dbReference type="EMBL" id="MFC7125615.1"/>
    </source>
</evidence>
<name>A0ABD5X3F0_9EURY</name>
<evidence type="ECO:0000313" key="2">
    <source>
        <dbReference type="Proteomes" id="UP001596414"/>
    </source>
</evidence>